<dbReference type="AlphaFoldDB" id="A0A7G7MQZ6"/>
<dbReference type="EMBL" id="CP060131">
    <property type="protein sequence ID" value="QNG55207.1"/>
    <property type="molecule type" value="Genomic_DNA"/>
</dbReference>
<dbReference type="PANTHER" id="PTHR43615">
    <property type="entry name" value="PHOSPHOENOLPYRUVATE SYNTHASE-RELATED"/>
    <property type="match status" value="1"/>
</dbReference>
<organism evidence="3 4">
    <name type="scientific">Pseudonocardia petroleophila</name>
    <dbReference type="NCBI Taxonomy" id="37331"/>
    <lineage>
        <taxon>Bacteria</taxon>
        <taxon>Bacillati</taxon>
        <taxon>Actinomycetota</taxon>
        <taxon>Actinomycetes</taxon>
        <taxon>Pseudonocardiales</taxon>
        <taxon>Pseudonocardiaceae</taxon>
        <taxon>Pseudonocardia</taxon>
    </lineage>
</organism>
<dbReference type="SUPFAM" id="SSF52009">
    <property type="entry name" value="Phosphohistidine domain"/>
    <property type="match status" value="1"/>
</dbReference>
<dbReference type="PANTHER" id="PTHR43615:SF1">
    <property type="entry name" value="PPDK_N DOMAIN-CONTAINING PROTEIN"/>
    <property type="match status" value="1"/>
</dbReference>
<dbReference type="Proteomes" id="UP000515728">
    <property type="component" value="Chromosome"/>
</dbReference>
<dbReference type="KEGG" id="ppel:H6H00_15910"/>
<feature type="region of interest" description="Disordered" evidence="1">
    <location>
        <begin position="353"/>
        <end position="382"/>
    </location>
</feature>
<evidence type="ECO:0000313" key="4">
    <source>
        <dbReference type="Proteomes" id="UP000515728"/>
    </source>
</evidence>
<feature type="compositionally biased region" description="Pro residues" evidence="1">
    <location>
        <begin position="364"/>
        <end position="382"/>
    </location>
</feature>
<keyword evidence="4" id="KW-1185">Reference proteome</keyword>
<reference evidence="3 4" key="1">
    <citation type="submission" date="2020-08" db="EMBL/GenBank/DDBJ databases">
        <authorList>
            <person name="Mo P."/>
        </authorList>
    </citation>
    <scope>NUCLEOTIDE SEQUENCE [LARGE SCALE GENOMIC DNA]</scope>
    <source>
        <strain evidence="3 4">CGMCC 4.1532</strain>
    </source>
</reference>
<evidence type="ECO:0000313" key="3">
    <source>
        <dbReference type="EMBL" id="QNG55207.1"/>
    </source>
</evidence>
<dbReference type="GO" id="GO:0016772">
    <property type="term" value="F:transferase activity, transferring phosphorus-containing groups"/>
    <property type="evidence" value="ECO:0007669"/>
    <property type="project" value="InterPro"/>
</dbReference>
<protein>
    <recommendedName>
        <fullName evidence="2">PEP-utilising enzyme mobile domain-containing protein</fullName>
    </recommendedName>
</protein>
<proteinExistence type="predicted"/>
<evidence type="ECO:0000256" key="1">
    <source>
        <dbReference type="SAM" id="MobiDB-lite"/>
    </source>
</evidence>
<accession>A0A7G7MQZ6</accession>
<dbReference type="InterPro" id="IPR036637">
    <property type="entry name" value="Phosphohistidine_dom_sf"/>
</dbReference>
<gene>
    <name evidence="3" type="ORF">H6H00_15910</name>
</gene>
<dbReference type="Gene3D" id="3.50.30.10">
    <property type="entry name" value="Phosphohistidine domain"/>
    <property type="match status" value="1"/>
</dbReference>
<dbReference type="Pfam" id="PF00391">
    <property type="entry name" value="PEP-utilizers"/>
    <property type="match status" value="1"/>
</dbReference>
<dbReference type="InterPro" id="IPR008279">
    <property type="entry name" value="PEP-util_enz_mobile_dom"/>
</dbReference>
<feature type="region of interest" description="Disordered" evidence="1">
    <location>
        <begin position="1"/>
        <end position="20"/>
    </location>
</feature>
<feature type="domain" description="PEP-utilising enzyme mobile" evidence="2">
    <location>
        <begin position="440"/>
        <end position="510"/>
    </location>
</feature>
<dbReference type="InterPro" id="IPR051549">
    <property type="entry name" value="PEP_Utilizing_Enz"/>
</dbReference>
<evidence type="ECO:0000259" key="2">
    <source>
        <dbReference type="Pfam" id="PF00391"/>
    </source>
</evidence>
<sequence>MPHTDAVTVPPGSWARDADHQTGPMVPLWASVWCEPYTRGFAEAFARWGYLGEGIAAVPIGGWCFVGFRPLADPGLVPVRIARAAEAAAADEHLRAARDWAEVTGPGFERQLRRLAAEAGPGRPEGAGRLEGAARLVRELVRVRFATTSGVQELVVEWVLRAGERHGWSAERALALAAGPARLVTDLRDVLAAVGASPALAARLDAGERPTLDDLRADPGVAAAVAAHLDRRGDTLLQLDLAGPTLAEQPEHLTGAVAAAWAQYRRPPVDRSAEEALLDADDRAALERARVAYPQRDDGGDLLTRGLGLLRRVALDAGAALGLPAPSDALLLTAEELAGALRRGHADAGLVEQRRAAHQHALAHPPPLTVGDPPAPPPDPSGLPAPAARAMQRLGGFVALMTGSPAPDGPGTVTGAPASAGRYTGVARVVRTVDEACELETGEVLVCPVTAPAWNLAMGRAGALVCDIGGQLSHAAITARELGIPAVVGCRTATAVLRTGDLVTVDGAAGTVHRG</sequence>
<dbReference type="RefSeq" id="WP_185722004.1">
    <property type="nucleotide sequence ID" value="NZ_BAAAWI010000001.1"/>
</dbReference>
<name>A0A7G7MQZ6_9PSEU</name>